<feature type="transmembrane region" description="Helical" evidence="1">
    <location>
        <begin position="6"/>
        <end position="23"/>
    </location>
</feature>
<protein>
    <recommendedName>
        <fullName evidence="4">DUF4760 domain-containing protein</fullName>
    </recommendedName>
</protein>
<organism evidence="2 3">
    <name type="scientific">Hansschlegelia zhihuaiae</name>
    <dbReference type="NCBI Taxonomy" id="405005"/>
    <lineage>
        <taxon>Bacteria</taxon>
        <taxon>Pseudomonadati</taxon>
        <taxon>Pseudomonadota</taxon>
        <taxon>Alphaproteobacteria</taxon>
        <taxon>Hyphomicrobiales</taxon>
        <taxon>Methylopilaceae</taxon>
        <taxon>Hansschlegelia</taxon>
    </lineage>
</organism>
<accession>A0A4Q0MMI9</accession>
<dbReference type="Proteomes" id="UP000289708">
    <property type="component" value="Unassembled WGS sequence"/>
</dbReference>
<keyword evidence="1" id="KW-1133">Transmembrane helix</keyword>
<name>A0A4Q0MMI9_9HYPH</name>
<gene>
    <name evidence="2" type="ORF">EK403_05575</name>
</gene>
<evidence type="ECO:0008006" key="4">
    <source>
        <dbReference type="Google" id="ProtNLM"/>
    </source>
</evidence>
<keyword evidence="1" id="KW-0812">Transmembrane</keyword>
<evidence type="ECO:0000313" key="2">
    <source>
        <dbReference type="EMBL" id="RXF74299.1"/>
    </source>
</evidence>
<comment type="caution">
    <text evidence="2">The sequence shown here is derived from an EMBL/GenBank/DDBJ whole genome shotgun (WGS) entry which is preliminary data.</text>
</comment>
<reference evidence="2 3" key="1">
    <citation type="submission" date="2018-12" db="EMBL/GenBank/DDBJ databases">
        <title>bacterium Hansschlegelia zhihuaiae S113.</title>
        <authorList>
            <person name="He J."/>
        </authorList>
    </citation>
    <scope>NUCLEOTIDE SEQUENCE [LARGE SCALE GENOMIC DNA]</scope>
    <source>
        <strain evidence="2 3">S 113</strain>
    </source>
</reference>
<keyword evidence="3" id="KW-1185">Reference proteome</keyword>
<sequence>MEFGDGISIVALIVSLVAAWFAWHQQQASFRLAWYEQVVTWARECVRTFSGAHELLSITASDAEEVNKRKLILMESFSSLIDEGRFIFENDKTAELGASKPYAYIGIRPDVLDYLVGAYISLKEFDAQNVIDRERTRNYIIDLKRHFVSDVVQVIEPNWFSRRAKTTPKNSKITRI</sequence>
<dbReference type="RefSeq" id="WP_128776524.1">
    <property type="nucleotide sequence ID" value="NZ_RYFI01000004.1"/>
</dbReference>
<keyword evidence="1" id="KW-0472">Membrane</keyword>
<dbReference type="EMBL" id="RYFI01000004">
    <property type="protein sequence ID" value="RXF74299.1"/>
    <property type="molecule type" value="Genomic_DNA"/>
</dbReference>
<proteinExistence type="predicted"/>
<evidence type="ECO:0000256" key="1">
    <source>
        <dbReference type="SAM" id="Phobius"/>
    </source>
</evidence>
<dbReference type="OrthoDB" id="8446043at2"/>
<evidence type="ECO:0000313" key="3">
    <source>
        <dbReference type="Proteomes" id="UP000289708"/>
    </source>
</evidence>
<dbReference type="AlphaFoldDB" id="A0A4Q0MMI9"/>